<keyword evidence="3" id="KW-1185">Reference proteome</keyword>
<feature type="non-terminal residue" evidence="2">
    <location>
        <position position="93"/>
    </location>
</feature>
<reference evidence="2 3" key="1">
    <citation type="submission" date="2014-04" db="EMBL/GenBank/DDBJ databases">
        <authorList>
            <consortium name="DOE Joint Genome Institute"/>
            <person name="Kuo A."/>
            <person name="Kohler A."/>
            <person name="Costa M.D."/>
            <person name="Nagy L.G."/>
            <person name="Floudas D."/>
            <person name="Copeland A."/>
            <person name="Barry K.W."/>
            <person name="Cichocki N."/>
            <person name="Veneault-Fourrey C."/>
            <person name="LaButti K."/>
            <person name="Lindquist E.A."/>
            <person name="Lipzen A."/>
            <person name="Lundell T."/>
            <person name="Morin E."/>
            <person name="Murat C."/>
            <person name="Sun H."/>
            <person name="Tunlid A."/>
            <person name="Henrissat B."/>
            <person name="Grigoriev I.V."/>
            <person name="Hibbett D.S."/>
            <person name="Martin F."/>
            <person name="Nordberg H.P."/>
            <person name="Cantor M.N."/>
            <person name="Hua S.X."/>
        </authorList>
    </citation>
    <scope>NUCLEOTIDE SEQUENCE [LARGE SCALE GENOMIC DNA]</scope>
    <source>
        <strain evidence="2 3">441</strain>
    </source>
</reference>
<feature type="region of interest" description="Disordered" evidence="1">
    <location>
        <begin position="62"/>
        <end position="93"/>
    </location>
</feature>
<organism evidence="2 3">
    <name type="scientific">Pisolithus microcarpus 441</name>
    <dbReference type="NCBI Taxonomy" id="765257"/>
    <lineage>
        <taxon>Eukaryota</taxon>
        <taxon>Fungi</taxon>
        <taxon>Dikarya</taxon>
        <taxon>Basidiomycota</taxon>
        <taxon>Agaricomycotina</taxon>
        <taxon>Agaricomycetes</taxon>
        <taxon>Agaricomycetidae</taxon>
        <taxon>Boletales</taxon>
        <taxon>Sclerodermatineae</taxon>
        <taxon>Pisolithaceae</taxon>
        <taxon>Pisolithus</taxon>
    </lineage>
</organism>
<proteinExistence type="predicted"/>
<sequence>MRHTEGHCRPKVICVSYTNNTCKGDTSPKHSGCRRARGHGCSGGMSFKLKAVQQHDEMSFHFRSAHPSSSSKNIADCSPSHSRQGGRTSCSLL</sequence>
<evidence type="ECO:0000256" key="1">
    <source>
        <dbReference type="SAM" id="MobiDB-lite"/>
    </source>
</evidence>
<dbReference type="EMBL" id="KN833859">
    <property type="protein sequence ID" value="KIK16373.1"/>
    <property type="molecule type" value="Genomic_DNA"/>
</dbReference>
<feature type="compositionally biased region" description="Polar residues" evidence="1">
    <location>
        <begin position="66"/>
        <end position="93"/>
    </location>
</feature>
<evidence type="ECO:0000313" key="3">
    <source>
        <dbReference type="Proteomes" id="UP000054018"/>
    </source>
</evidence>
<dbReference type="HOGENOM" id="CLU_2405425_0_0_1"/>
<accession>A0A0C9Z8Y6</accession>
<dbReference type="AlphaFoldDB" id="A0A0C9Z8Y6"/>
<feature type="non-terminal residue" evidence="2">
    <location>
        <position position="1"/>
    </location>
</feature>
<dbReference type="Proteomes" id="UP000054018">
    <property type="component" value="Unassembled WGS sequence"/>
</dbReference>
<gene>
    <name evidence="2" type="ORF">PISMIDRAFT_686369</name>
</gene>
<protein>
    <submittedName>
        <fullName evidence="2">Uncharacterized protein</fullName>
    </submittedName>
</protein>
<reference evidence="3" key="2">
    <citation type="submission" date="2015-01" db="EMBL/GenBank/DDBJ databases">
        <title>Evolutionary Origins and Diversification of the Mycorrhizal Mutualists.</title>
        <authorList>
            <consortium name="DOE Joint Genome Institute"/>
            <consortium name="Mycorrhizal Genomics Consortium"/>
            <person name="Kohler A."/>
            <person name="Kuo A."/>
            <person name="Nagy L.G."/>
            <person name="Floudas D."/>
            <person name="Copeland A."/>
            <person name="Barry K.W."/>
            <person name="Cichocki N."/>
            <person name="Veneault-Fourrey C."/>
            <person name="LaButti K."/>
            <person name="Lindquist E.A."/>
            <person name="Lipzen A."/>
            <person name="Lundell T."/>
            <person name="Morin E."/>
            <person name="Murat C."/>
            <person name="Riley R."/>
            <person name="Ohm R."/>
            <person name="Sun H."/>
            <person name="Tunlid A."/>
            <person name="Henrissat B."/>
            <person name="Grigoriev I.V."/>
            <person name="Hibbett D.S."/>
            <person name="Martin F."/>
        </authorList>
    </citation>
    <scope>NUCLEOTIDE SEQUENCE [LARGE SCALE GENOMIC DNA]</scope>
    <source>
        <strain evidence="3">441</strain>
    </source>
</reference>
<name>A0A0C9Z8Y6_9AGAM</name>
<evidence type="ECO:0000313" key="2">
    <source>
        <dbReference type="EMBL" id="KIK16373.1"/>
    </source>
</evidence>